<dbReference type="AlphaFoldDB" id="A0A5C7HQF4"/>
<name>A0A5C7HQF4_9ROSI</name>
<gene>
    <name evidence="2" type="ORF">EZV62_016827</name>
</gene>
<dbReference type="EMBL" id="VAHF01000007">
    <property type="protein sequence ID" value="TXG58998.1"/>
    <property type="molecule type" value="Genomic_DNA"/>
</dbReference>
<keyword evidence="3" id="KW-1185">Reference proteome</keyword>
<dbReference type="PANTHER" id="PTHR31672">
    <property type="entry name" value="BNACNNG10540D PROTEIN"/>
    <property type="match status" value="1"/>
</dbReference>
<proteinExistence type="predicted"/>
<feature type="domain" description="F-box associated beta-propeller type 1" evidence="1">
    <location>
        <begin position="21"/>
        <end position="284"/>
    </location>
</feature>
<dbReference type="OrthoDB" id="591557at2759"/>
<feature type="domain" description="F-box associated beta-propeller type 1" evidence="1">
    <location>
        <begin position="384"/>
        <end position="528"/>
    </location>
</feature>
<evidence type="ECO:0000259" key="1">
    <source>
        <dbReference type="Pfam" id="PF07734"/>
    </source>
</evidence>
<dbReference type="Pfam" id="PF07734">
    <property type="entry name" value="FBA_1"/>
    <property type="match status" value="2"/>
</dbReference>
<evidence type="ECO:0000313" key="3">
    <source>
        <dbReference type="Proteomes" id="UP000323000"/>
    </source>
</evidence>
<accession>A0A5C7HQF4</accession>
<dbReference type="SUPFAM" id="SSF50965">
    <property type="entry name" value="Galactose oxidase, central domain"/>
    <property type="match status" value="1"/>
</dbReference>
<dbReference type="NCBIfam" id="TIGR01640">
    <property type="entry name" value="F_box_assoc_1"/>
    <property type="match status" value="2"/>
</dbReference>
<dbReference type="InterPro" id="IPR017451">
    <property type="entry name" value="F-box-assoc_interact_dom"/>
</dbReference>
<comment type="caution">
    <text evidence="2">The sequence shown here is derived from an EMBL/GenBank/DDBJ whole genome shotgun (WGS) entry which is preliminary data.</text>
</comment>
<organism evidence="2 3">
    <name type="scientific">Acer yangbiense</name>
    <dbReference type="NCBI Taxonomy" id="1000413"/>
    <lineage>
        <taxon>Eukaryota</taxon>
        <taxon>Viridiplantae</taxon>
        <taxon>Streptophyta</taxon>
        <taxon>Embryophyta</taxon>
        <taxon>Tracheophyta</taxon>
        <taxon>Spermatophyta</taxon>
        <taxon>Magnoliopsida</taxon>
        <taxon>eudicotyledons</taxon>
        <taxon>Gunneridae</taxon>
        <taxon>Pentapetalae</taxon>
        <taxon>rosids</taxon>
        <taxon>malvids</taxon>
        <taxon>Sapindales</taxon>
        <taxon>Sapindaceae</taxon>
        <taxon>Hippocastanoideae</taxon>
        <taxon>Acereae</taxon>
        <taxon>Acer</taxon>
    </lineage>
</organism>
<sequence>MHLVRTRKQKLLLCNAYLYLVDLERSLEDKVHPKLDQLNIIPNTQFIDIVYGSNGLFCIKYNFNDGFLFIYNPSTRESKKILDDVPSVVRELNIYCFGGFGYVESIDDYKFVRVLEYENKLQIFSLRNNSWKIVVGNFPVREPGFIDGVSLNGAVHWGTSCYPDNLGVITVFDLAEEKFKTFPLPISNPPNPPESWQCIVHDIGEYLCVTFEVYVSRTTEFVEAVKGIWIMKEYGVKESWTRIVKSHDLYNPIPLCLWENDGIILYSHIGKPKRVLCYDEKDGKIRKECVFDGKYRMYAYVESLVSPKYNFEYSTTQGGEVSSRFLLRSHRCRLFSPSSSSKYSYACRSSLYADLSVYPNLDLERSLEDKVHPKLDQLNIIPNTRFIDIVYGSNGLFCIKYNYNDSFFFIYNPSTRESKKILDDVPSVVRESNLYCFGGFGYVESIDDYKFVRVLDYENTLQIFSLRNNLWKIVLGNFPVSEPNFIHGVSLNGAVHWGTICYPDNLGVTTVFDLAEEKFKTFPLPISNPPNPPESW</sequence>
<protein>
    <recommendedName>
        <fullName evidence="1">F-box associated beta-propeller type 1 domain-containing protein</fullName>
    </recommendedName>
</protein>
<dbReference type="InterPro" id="IPR011043">
    <property type="entry name" value="Gal_Oxase/kelch_b-propeller"/>
</dbReference>
<dbReference type="InterPro" id="IPR050796">
    <property type="entry name" value="SCF_F-box_component"/>
</dbReference>
<dbReference type="InterPro" id="IPR006527">
    <property type="entry name" value="F-box-assoc_dom_typ1"/>
</dbReference>
<reference evidence="3" key="1">
    <citation type="journal article" date="2019" name="Gigascience">
        <title>De novo genome assembly of the endangered Acer yangbiense, a plant species with extremely small populations endemic to Yunnan Province, China.</title>
        <authorList>
            <person name="Yang J."/>
            <person name="Wariss H.M."/>
            <person name="Tao L."/>
            <person name="Zhang R."/>
            <person name="Yun Q."/>
            <person name="Hollingsworth P."/>
            <person name="Dao Z."/>
            <person name="Luo G."/>
            <person name="Guo H."/>
            <person name="Ma Y."/>
            <person name="Sun W."/>
        </authorList>
    </citation>
    <scope>NUCLEOTIDE SEQUENCE [LARGE SCALE GENOMIC DNA]</scope>
    <source>
        <strain evidence="3">cv. Malutang</strain>
    </source>
</reference>
<dbReference type="PANTHER" id="PTHR31672:SF13">
    <property type="entry name" value="F-BOX PROTEIN CPR30-LIKE"/>
    <property type="match status" value="1"/>
</dbReference>
<evidence type="ECO:0000313" key="2">
    <source>
        <dbReference type="EMBL" id="TXG58998.1"/>
    </source>
</evidence>
<dbReference type="Proteomes" id="UP000323000">
    <property type="component" value="Chromosome 7"/>
</dbReference>